<dbReference type="Proteomes" id="UP001352852">
    <property type="component" value="Unassembled WGS sequence"/>
</dbReference>
<organism evidence="1 2">
    <name type="scientific">Characodon lateralis</name>
    <dbReference type="NCBI Taxonomy" id="208331"/>
    <lineage>
        <taxon>Eukaryota</taxon>
        <taxon>Metazoa</taxon>
        <taxon>Chordata</taxon>
        <taxon>Craniata</taxon>
        <taxon>Vertebrata</taxon>
        <taxon>Euteleostomi</taxon>
        <taxon>Actinopterygii</taxon>
        <taxon>Neopterygii</taxon>
        <taxon>Teleostei</taxon>
        <taxon>Neoteleostei</taxon>
        <taxon>Acanthomorphata</taxon>
        <taxon>Ovalentaria</taxon>
        <taxon>Atherinomorphae</taxon>
        <taxon>Cyprinodontiformes</taxon>
        <taxon>Goodeidae</taxon>
        <taxon>Characodon</taxon>
    </lineage>
</organism>
<name>A0ABU7EZ84_9TELE</name>
<evidence type="ECO:0000313" key="2">
    <source>
        <dbReference type="Proteomes" id="UP001352852"/>
    </source>
</evidence>
<accession>A0ABU7EZ84</accession>
<dbReference type="EMBL" id="JAHUTJ010071502">
    <property type="protein sequence ID" value="MED6292312.1"/>
    <property type="molecule type" value="Genomic_DNA"/>
</dbReference>
<evidence type="ECO:0000313" key="1">
    <source>
        <dbReference type="EMBL" id="MED6292312.1"/>
    </source>
</evidence>
<proteinExistence type="predicted"/>
<sequence length="133" mass="15162">MRVPAHPCQAESTMRMCKLKHPCKYSASIPNRWCYLRESVALLELRNGIGSHIISQLFSCLYGSFHQPLKQQHKAHEIQNKLDETDGHIHSRKAVSSYPTPCKFLTLAEGLTNVYISSHCKISSVVLLRAEWK</sequence>
<keyword evidence="2" id="KW-1185">Reference proteome</keyword>
<gene>
    <name evidence="1" type="ORF">CHARACLAT_032580</name>
</gene>
<reference evidence="1 2" key="1">
    <citation type="submission" date="2021-06" db="EMBL/GenBank/DDBJ databases">
        <authorList>
            <person name="Palmer J.M."/>
        </authorList>
    </citation>
    <scope>NUCLEOTIDE SEQUENCE [LARGE SCALE GENOMIC DNA]</scope>
    <source>
        <strain evidence="1 2">CL_MEX2019</strain>
        <tissue evidence="1">Muscle</tissue>
    </source>
</reference>
<protein>
    <submittedName>
        <fullName evidence="1">Uncharacterized protein</fullName>
    </submittedName>
</protein>
<comment type="caution">
    <text evidence="1">The sequence shown here is derived from an EMBL/GenBank/DDBJ whole genome shotgun (WGS) entry which is preliminary data.</text>
</comment>